<comment type="caution">
    <text evidence="1">The sequence shown here is derived from an EMBL/GenBank/DDBJ whole genome shotgun (WGS) entry which is preliminary data.</text>
</comment>
<accession>A0ABR3DEL7</accession>
<organism evidence="1 2">
    <name type="scientific">Neurospora intermedia</name>
    <dbReference type="NCBI Taxonomy" id="5142"/>
    <lineage>
        <taxon>Eukaryota</taxon>
        <taxon>Fungi</taxon>
        <taxon>Dikarya</taxon>
        <taxon>Ascomycota</taxon>
        <taxon>Pezizomycotina</taxon>
        <taxon>Sordariomycetes</taxon>
        <taxon>Sordariomycetidae</taxon>
        <taxon>Sordariales</taxon>
        <taxon>Sordariaceae</taxon>
        <taxon>Neurospora</taxon>
    </lineage>
</organism>
<sequence length="59" mass="6983">KIHIYGLRNFGLEMQRRLLYRCRQMASCETRVVELDGGHRVLIALGRCRDRPEQSPRLD</sequence>
<protein>
    <submittedName>
        <fullName evidence="1">Uncharacterized protein</fullName>
    </submittedName>
</protein>
<dbReference type="EMBL" id="JAVLET010000004">
    <property type="protein sequence ID" value="KAL0471130.1"/>
    <property type="molecule type" value="Genomic_DNA"/>
</dbReference>
<evidence type="ECO:0000313" key="1">
    <source>
        <dbReference type="EMBL" id="KAL0471130.1"/>
    </source>
</evidence>
<evidence type="ECO:0000313" key="2">
    <source>
        <dbReference type="Proteomes" id="UP001451303"/>
    </source>
</evidence>
<gene>
    <name evidence="1" type="ORF">QR685DRAFT_440899</name>
</gene>
<feature type="non-terminal residue" evidence="1">
    <location>
        <position position="1"/>
    </location>
</feature>
<dbReference type="Proteomes" id="UP001451303">
    <property type="component" value="Unassembled WGS sequence"/>
</dbReference>
<proteinExistence type="predicted"/>
<reference evidence="1 2" key="1">
    <citation type="submission" date="2023-09" db="EMBL/GenBank/DDBJ databases">
        <title>Multi-omics analysis of a traditional fermented food reveals byproduct-associated fungal strains for waste-to-food upcycling.</title>
        <authorList>
            <consortium name="Lawrence Berkeley National Laboratory"/>
            <person name="Rekdal V.M."/>
            <person name="Villalobos-Escobedo J.M."/>
            <person name="Rodriguez-Valeron N."/>
            <person name="Garcia M.O."/>
            <person name="Vasquez D.P."/>
            <person name="Damayanti I."/>
            <person name="Sorensen P.M."/>
            <person name="Baidoo E.E."/>
            <person name="De Carvalho A.C."/>
            <person name="Riley R."/>
            <person name="Lipzen A."/>
            <person name="He G."/>
            <person name="Yan M."/>
            <person name="Haridas S."/>
            <person name="Daum C."/>
            <person name="Yoshinaga Y."/>
            <person name="Ng V."/>
            <person name="Grigoriev I.V."/>
            <person name="Munk R."/>
            <person name="Nuraida L."/>
            <person name="Wijaya C.H."/>
            <person name="Morales P.-C."/>
            <person name="Keasling J.D."/>
        </authorList>
    </citation>
    <scope>NUCLEOTIDE SEQUENCE [LARGE SCALE GENOMIC DNA]</scope>
    <source>
        <strain evidence="1 2">FGSC 2613</strain>
    </source>
</reference>
<keyword evidence="2" id="KW-1185">Reference proteome</keyword>
<name>A0ABR3DEL7_NEUIN</name>